<dbReference type="GO" id="GO:0005737">
    <property type="term" value="C:cytoplasm"/>
    <property type="evidence" value="ECO:0007669"/>
    <property type="project" value="TreeGrafter"/>
</dbReference>
<organism evidence="6 7">
    <name type="scientific">Nocardia bovistercoris</name>
    <dbReference type="NCBI Taxonomy" id="2785916"/>
    <lineage>
        <taxon>Bacteria</taxon>
        <taxon>Bacillati</taxon>
        <taxon>Actinomycetota</taxon>
        <taxon>Actinomycetes</taxon>
        <taxon>Mycobacteriales</taxon>
        <taxon>Nocardiaceae</taxon>
        <taxon>Nocardia</taxon>
    </lineage>
</organism>
<dbReference type="NCBIfam" id="TIGR00121">
    <property type="entry name" value="birA_ligase"/>
    <property type="match status" value="1"/>
</dbReference>
<evidence type="ECO:0000256" key="2">
    <source>
        <dbReference type="ARBA" id="ARBA00023267"/>
    </source>
</evidence>
<feature type="compositionally biased region" description="Basic residues" evidence="4">
    <location>
        <begin position="55"/>
        <end position="64"/>
    </location>
</feature>
<gene>
    <name evidence="6" type="ORF">IT779_14110</name>
</gene>
<feature type="region of interest" description="Disordered" evidence="4">
    <location>
        <begin position="55"/>
        <end position="86"/>
    </location>
</feature>
<dbReference type="Pfam" id="PF02237">
    <property type="entry name" value="BPL_C"/>
    <property type="match status" value="1"/>
</dbReference>
<dbReference type="Proteomes" id="UP000655751">
    <property type="component" value="Unassembled WGS sequence"/>
</dbReference>
<keyword evidence="1 6" id="KW-0436">Ligase</keyword>
<reference evidence="6" key="1">
    <citation type="submission" date="2020-11" db="EMBL/GenBank/DDBJ databases">
        <title>Nocardia NEAU-351.nov., a novel actinomycete isolated from the cow dung.</title>
        <authorList>
            <person name="Zhang X."/>
        </authorList>
    </citation>
    <scope>NUCLEOTIDE SEQUENCE</scope>
    <source>
        <strain evidence="6">NEAU-351</strain>
    </source>
</reference>
<evidence type="ECO:0000313" key="7">
    <source>
        <dbReference type="Proteomes" id="UP000655751"/>
    </source>
</evidence>
<name>A0A931I9V8_9NOCA</name>
<dbReference type="AlphaFoldDB" id="A0A931I9V8"/>
<proteinExistence type="predicted"/>
<feature type="compositionally biased region" description="Low complexity" evidence="4">
    <location>
        <begin position="65"/>
        <end position="81"/>
    </location>
</feature>
<dbReference type="SUPFAM" id="SSF55681">
    <property type="entry name" value="Class II aaRS and biotin synthetases"/>
    <property type="match status" value="1"/>
</dbReference>
<keyword evidence="2" id="KW-0092">Biotin</keyword>
<evidence type="ECO:0000256" key="4">
    <source>
        <dbReference type="SAM" id="MobiDB-lite"/>
    </source>
</evidence>
<dbReference type="EMBL" id="JADMLG010000005">
    <property type="protein sequence ID" value="MBH0777414.1"/>
    <property type="molecule type" value="Genomic_DNA"/>
</dbReference>
<protein>
    <recommendedName>
        <fullName evidence="3">biotin--[biotin carboxyl-carrier protein] ligase</fullName>
        <ecNumber evidence="3">6.3.4.15</ecNumber>
    </recommendedName>
</protein>
<evidence type="ECO:0000256" key="3">
    <source>
        <dbReference type="ARBA" id="ARBA00024227"/>
    </source>
</evidence>
<dbReference type="CDD" id="cd16442">
    <property type="entry name" value="BPL"/>
    <property type="match status" value="1"/>
</dbReference>
<evidence type="ECO:0000259" key="5">
    <source>
        <dbReference type="PROSITE" id="PS51733"/>
    </source>
</evidence>
<keyword evidence="7" id="KW-1185">Reference proteome</keyword>
<accession>A0A931I9V8</accession>
<dbReference type="Gene3D" id="2.30.30.100">
    <property type="match status" value="1"/>
</dbReference>
<dbReference type="Pfam" id="PF03099">
    <property type="entry name" value="BPL_LplA_LipB"/>
    <property type="match status" value="1"/>
</dbReference>
<dbReference type="PROSITE" id="PS51733">
    <property type="entry name" value="BPL_LPL_CATALYTIC"/>
    <property type="match status" value="1"/>
</dbReference>
<evidence type="ECO:0000256" key="1">
    <source>
        <dbReference type="ARBA" id="ARBA00022598"/>
    </source>
</evidence>
<dbReference type="InterPro" id="IPR003142">
    <property type="entry name" value="BPL_C"/>
</dbReference>
<dbReference type="EC" id="6.3.4.15" evidence="3"/>
<dbReference type="InterPro" id="IPR004408">
    <property type="entry name" value="Biotin_CoA_COase_ligase"/>
</dbReference>
<dbReference type="GO" id="GO:0004077">
    <property type="term" value="F:biotin--[biotin carboxyl-carrier protein] ligase activity"/>
    <property type="evidence" value="ECO:0007669"/>
    <property type="project" value="UniProtKB-EC"/>
</dbReference>
<comment type="caution">
    <text evidence="6">The sequence shown here is derived from an EMBL/GenBank/DDBJ whole genome shotgun (WGS) entry which is preliminary data.</text>
</comment>
<evidence type="ECO:0000313" key="6">
    <source>
        <dbReference type="EMBL" id="MBH0777414.1"/>
    </source>
</evidence>
<dbReference type="PANTHER" id="PTHR12835">
    <property type="entry name" value="BIOTIN PROTEIN LIGASE"/>
    <property type="match status" value="1"/>
</dbReference>
<dbReference type="Gene3D" id="3.30.930.10">
    <property type="entry name" value="Bira Bifunctional Protein, Domain 2"/>
    <property type="match status" value="1"/>
</dbReference>
<dbReference type="InterPro" id="IPR045864">
    <property type="entry name" value="aa-tRNA-synth_II/BPL/LPL"/>
</dbReference>
<sequence>MGKNRRRIRRRRRVHPCVARCDAAEDHRPGPSGIRNRVHRRGLSRYVRRERGVRARRVNPRRTARGAPSSVPRVTTPSPESAARQPVDAARLRAAVAGSLPLFDTVDVVDSTGSTNADLIARAAHTESTAVLVAEEQLAGRGRHARAWVSPPRAQISLSMLVRPNGIDPAVLGWLPLLTGVAVVDALRGAAGVDAELKWPNDVLIGGRKVAGILAEVAAGAPNPAVVIGVGVNVTLSAAELPVPHAISLLLAGASTLDRTELILSLLTEFDRRFTAWRDADWAVSEVVAAYRERCATLGAEVRAELPGGEVLTGVASDVDEHGRLVIGDRALSAGDVTHLRAGYRVEGA</sequence>
<feature type="domain" description="BPL/LPL catalytic" evidence="5">
    <location>
        <begin position="104"/>
        <end position="278"/>
    </location>
</feature>
<dbReference type="PANTHER" id="PTHR12835:SF5">
    <property type="entry name" value="BIOTIN--PROTEIN LIGASE"/>
    <property type="match status" value="1"/>
</dbReference>
<dbReference type="InterPro" id="IPR004143">
    <property type="entry name" value="BPL_LPL_catalytic"/>
</dbReference>